<evidence type="ECO:0000313" key="3">
    <source>
        <dbReference type="Proteomes" id="UP001295740"/>
    </source>
</evidence>
<dbReference type="InterPro" id="IPR029063">
    <property type="entry name" value="SAM-dependent_MTases_sf"/>
</dbReference>
<keyword evidence="3" id="KW-1185">Reference proteome</keyword>
<feature type="region of interest" description="Disordered" evidence="1">
    <location>
        <begin position="33"/>
        <end position="89"/>
    </location>
</feature>
<evidence type="ECO:0000313" key="2">
    <source>
        <dbReference type="EMBL" id="CAJ2504794.1"/>
    </source>
</evidence>
<dbReference type="SUPFAM" id="SSF53335">
    <property type="entry name" value="S-adenosyl-L-methionine-dependent methyltransferases"/>
    <property type="match status" value="1"/>
</dbReference>
<dbReference type="PANTHER" id="PTHR42912">
    <property type="entry name" value="METHYLTRANSFERASE"/>
    <property type="match status" value="1"/>
</dbReference>
<feature type="region of interest" description="Disordered" evidence="1">
    <location>
        <begin position="303"/>
        <end position="322"/>
    </location>
</feature>
<reference evidence="2" key="1">
    <citation type="submission" date="2023-10" db="EMBL/GenBank/DDBJ databases">
        <authorList>
            <person name="Hackl T."/>
        </authorList>
    </citation>
    <scope>NUCLEOTIDE SEQUENCE</scope>
</reference>
<dbReference type="Pfam" id="PF13489">
    <property type="entry name" value="Methyltransf_23"/>
    <property type="match status" value="1"/>
</dbReference>
<organism evidence="2 3">
    <name type="scientific">Anthostomella pinea</name>
    <dbReference type="NCBI Taxonomy" id="933095"/>
    <lineage>
        <taxon>Eukaryota</taxon>
        <taxon>Fungi</taxon>
        <taxon>Dikarya</taxon>
        <taxon>Ascomycota</taxon>
        <taxon>Pezizomycotina</taxon>
        <taxon>Sordariomycetes</taxon>
        <taxon>Xylariomycetidae</taxon>
        <taxon>Xylariales</taxon>
        <taxon>Xylariaceae</taxon>
        <taxon>Anthostomella</taxon>
    </lineage>
</organism>
<proteinExistence type="predicted"/>
<dbReference type="Gene3D" id="3.40.50.150">
    <property type="entry name" value="Vaccinia Virus protein VP39"/>
    <property type="match status" value="1"/>
</dbReference>
<evidence type="ECO:0000256" key="1">
    <source>
        <dbReference type="SAM" id="MobiDB-lite"/>
    </source>
</evidence>
<feature type="compositionally biased region" description="Low complexity" evidence="1">
    <location>
        <begin position="64"/>
        <end position="73"/>
    </location>
</feature>
<dbReference type="PANTHER" id="PTHR42912:SF83">
    <property type="entry name" value="METHYLTRANSFERASE TYPE 11 DOMAIN-CONTAINING PROTEIN"/>
    <property type="match status" value="1"/>
</dbReference>
<protein>
    <submittedName>
        <fullName evidence="2">Uu.00g121880.m01.CDS01</fullName>
    </submittedName>
</protein>
<gene>
    <name evidence="2" type="ORF">KHLLAP_LOCUS5262</name>
</gene>
<comment type="caution">
    <text evidence="2">The sequence shown here is derived from an EMBL/GenBank/DDBJ whole genome shotgun (WGS) entry which is preliminary data.</text>
</comment>
<dbReference type="InterPro" id="IPR050508">
    <property type="entry name" value="Methyltransf_Superfamily"/>
</dbReference>
<name>A0AAI8VI42_9PEZI</name>
<feature type="compositionally biased region" description="Pro residues" evidence="1">
    <location>
        <begin position="54"/>
        <end position="63"/>
    </location>
</feature>
<dbReference type="EMBL" id="CAUWAG010000007">
    <property type="protein sequence ID" value="CAJ2504794.1"/>
    <property type="molecule type" value="Genomic_DNA"/>
</dbReference>
<dbReference type="Proteomes" id="UP001295740">
    <property type="component" value="Unassembled WGS sequence"/>
</dbReference>
<accession>A0AAI8VI42</accession>
<sequence length="490" mass="53580">MHSISMQRSLARTAMRRRCRMSGDGLRWTEGACRRHASSQPPPPRQKAAAKPLPFKPTKPAPAVPQQQPQAKAGTSGANSSNKSKKQPVAELVRGSRWIGLLGFGGATLCLGAFSASLAMHWREEPAPCHPLGCEPEAPTGRPAIESPYEFDLHLDKSEWRLGVTKLRRRVASEARGHVLEVAVGTGRNLEFYDWGVVTESLMSAEEREERKKKRTSLLTTKKGLEEERQNAVLSYTGLDISPSMLDIALTRMRQVVPHLADRIPKKPSFAALASSPEAAATSSDKNPVFSLVDNKIRILQSDAQTALPAPPSPTTTTTTATTTPKKYDTILQTFGLCSVHDPVTLLTHMASSLQPTTGRIILLEHGRSDWEFLLPLVNGLLDRSARGHFARFGCWWNRDIEAIVREAAARHPGLEVMRVERPGWATAGTHVLVEMRVRELSAAERAKVAAEAETGAQGKADGGRGWWASIWSPSAETGTGTKLDEPKKD</sequence>
<dbReference type="GO" id="GO:0008168">
    <property type="term" value="F:methyltransferase activity"/>
    <property type="evidence" value="ECO:0007669"/>
    <property type="project" value="TreeGrafter"/>
</dbReference>
<dbReference type="AlphaFoldDB" id="A0AAI8VI42"/>